<evidence type="ECO:0000256" key="7">
    <source>
        <dbReference type="PROSITE-ProRule" id="PRU00169"/>
    </source>
</evidence>
<dbReference type="PROSITE" id="PS50109">
    <property type="entry name" value="HIS_KIN"/>
    <property type="match status" value="1"/>
</dbReference>
<dbReference type="GO" id="GO:0009927">
    <property type="term" value="F:histidine phosphotransfer kinase activity"/>
    <property type="evidence" value="ECO:0007669"/>
    <property type="project" value="TreeGrafter"/>
</dbReference>
<dbReference type="PROSITE" id="PS50110">
    <property type="entry name" value="RESPONSE_REGULATORY"/>
    <property type="match status" value="2"/>
</dbReference>
<dbReference type="RefSeq" id="WP_160553726.1">
    <property type="nucleotide sequence ID" value="NZ_CP047650.1"/>
</dbReference>
<reference evidence="11 12" key="1">
    <citation type="submission" date="2020-01" db="EMBL/GenBank/DDBJ databases">
        <title>Genome sequencing of strain KACC 21265.</title>
        <authorList>
            <person name="Heo J."/>
            <person name="Kim S.-J."/>
            <person name="Kim J.-S."/>
            <person name="Hong S.-B."/>
            <person name="Kwon S.-W."/>
        </authorList>
    </citation>
    <scope>NUCLEOTIDE SEQUENCE [LARGE SCALE GENOMIC DNA]</scope>
    <source>
        <strain evidence="11 12">KACC 21265</strain>
    </source>
</reference>
<evidence type="ECO:0000256" key="5">
    <source>
        <dbReference type="ARBA" id="ARBA00022679"/>
    </source>
</evidence>
<proteinExistence type="predicted"/>
<dbReference type="Pfam" id="PF00512">
    <property type="entry name" value="HisKA"/>
    <property type="match status" value="1"/>
</dbReference>
<dbReference type="GO" id="GO:0000155">
    <property type="term" value="F:phosphorelay sensor kinase activity"/>
    <property type="evidence" value="ECO:0007669"/>
    <property type="project" value="InterPro"/>
</dbReference>
<dbReference type="Gene3D" id="1.10.287.130">
    <property type="match status" value="1"/>
</dbReference>
<feature type="domain" description="Response regulatory" evidence="10">
    <location>
        <begin position="399"/>
        <end position="510"/>
    </location>
</feature>
<dbReference type="SMART" id="SM00387">
    <property type="entry name" value="HATPase_c"/>
    <property type="match status" value="1"/>
</dbReference>
<dbReference type="Pfam" id="PF00072">
    <property type="entry name" value="Response_reg"/>
    <property type="match status" value="2"/>
</dbReference>
<dbReference type="SMART" id="SM00448">
    <property type="entry name" value="REC"/>
    <property type="match status" value="2"/>
</dbReference>
<accession>A0A857JB17</accession>
<dbReference type="InterPro" id="IPR005467">
    <property type="entry name" value="His_kinase_dom"/>
</dbReference>
<name>A0A857JB17_9BURK</name>
<dbReference type="InterPro" id="IPR036890">
    <property type="entry name" value="HATPase_C_sf"/>
</dbReference>
<dbReference type="EMBL" id="CP047650">
    <property type="protein sequence ID" value="QHI99915.1"/>
    <property type="molecule type" value="Genomic_DNA"/>
</dbReference>
<feature type="modified residue" description="4-aspartylphosphate" evidence="7">
    <location>
        <position position="448"/>
    </location>
</feature>
<evidence type="ECO:0000313" key="11">
    <source>
        <dbReference type="EMBL" id="QHI99915.1"/>
    </source>
</evidence>
<dbReference type="PRINTS" id="PR00344">
    <property type="entry name" value="BCTRLSENSOR"/>
</dbReference>
<dbReference type="Proteomes" id="UP000464787">
    <property type="component" value="Chromosome"/>
</dbReference>
<evidence type="ECO:0000256" key="2">
    <source>
        <dbReference type="ARBA" id="ARBA00004429"/>
    </source>
</evidence>
<dbReference type="Pfam" id="PF02518">
    <property type="entry name" value="HATPase_c"/>
    <property type="match status" value="1"/>
</dbReference>
<feature type="domain" description="Response regulatory" evidence="10">
    <location>
        <begin position="8"/>
        <end position="124"/>
    </location>
</feature>
<dbReference type="InterPro" id="IPR003594">
    <property type="entry name" value="HATPase_dom"/>
</dbReference>
<feature type="coiled-coil region" evidence="8">
    <location>
        <begin position="132"/>
        <end position="159"/>
    </location>
</feature>
<comment type="subcellular location">
    <subcellularLocation>
        <location evidence="2">Cell inner membrane</location>
        <topology evidence="2">Multi-pass membrane protein</topology>
    </subcellularLocation>
</comment>
<dbReference type="PANTHER" id="PTHR43047:SF72">
    <property type="entry name" value="OSMOSENSING HISTIDINE PROTEIN KINASE SLN1"/>
    <property type="match status" value="1"/>
</dbReference>
<dbReference type="InterPro" id="IPR004358">
    <property type="entry name" value="Sig_transdc_His_kin-like_C"/>
</dbReference>
<dbReference type="Gene3D" id="3.30.565.10">
    <property type="entry name" value="Histidine kinase-like ATPase, C-terminal domain"/>
    <property type="match status" value="1"/>
</dbReference>
<keyword evidence="12" id="KW-1185">Reference proteome</keyword>
<evidence type="ECO:0000256" key="8">
    <source>
        <dbReference type="SAM" id="Coils"/>
    </source>
</evidence>
<dbReference type="InterPro" id="IPR011006">
    <property type="entry name" value="CheY-like_superfamily"/>
</dbReference>
<gene>
    <name evidence="11" type="ORF">GT347_19170</name>
</gene>
<dbReference type="InterPro" id="IPR003661">
    <property type="entry name" value="HisK_dim/P_dom"/>
</dbReference>
<dbReference type="KEGG" id="xyk:GT347_19170"/>
<protein>
    <recommendedName>
        <fullName evidence="3">histidine kinase</fullName>
        <ecNumber evidence="3">2.7.13.3</ecNumber>
    </recommendedName>
</protein>
<sequence length="518" mass="55506">MSSPLPLKVLLLEDSAFDAELLTEELHAAYPRASVRVVDEAEGFGEALRQGGFDVILSDYELGGFTGGEALDLARELAPFVPFIFVSGVIGEDNAVELLKRGATDYVSKGRLSRLPVVLERAMREVAERAARSNAETRLRTAKEEAERANRAKDRFLAILSHELRTPLSSMSFASHLLEKVATVPPKYGELLPTIRRNVALEARLIDDLLDISAITTGKLSVKPDVVDMRDVLGQVVETSQEQSRQKGVQLVYQRAAEPFWVVGDDARLQQVVSNLVRNAIKFSPAGSQVFLDSATDDQRCVVITCRDQGVGMKPEALGRIFEAFEQADGDVARRFGGLGLGLAIARHLVAQHEGTLTAHSDGPDLGATFILRLPLVANDGAAVTGKPAATIPQQAGRRVLLVEDNRAAAETLSLCLEDLGWLPVHVETCADALRAADSMAFDIVLTDLGLPDGSGVEIGRALSPRLPVVALTGYGAAGDRNDTTAAGFAAHLVKPADPGVIHEVLGQALRGRLQQAA</sequence>
<dbReference type="InterPro" id="IPR001789">
    <property type="entry name" value="Sig_transdc_resp-reg_receiver"/>
</dbReference>
<dbReference type="EC" id="2.7.13.3" evidence="3"/>
<dbReference type="AlphaFoldDB" id="A0A857JB17"/>
<evidence type="ECO:0000313" key="12">
    <source>
        <dbReference type="Proteomes" id="UP000464787"/>
    </source>
</evidence>
<keyword evidence="5" id="KW-0808">Transferase</keyword>
<comment type="catalytic activity">
    <reaction evidence="1">
        <text>ATP + protein L-histidine = ADP + protein N-phospho-L-histidine.</text>
        <dbReference type="EC" id="2.7.13.3"/>
    </reaction>
</comment>
<keyword evidence="6" id="KW-0418">Kinase</keyword>
<feature type="domain" description="Histidine kinase" evidence="9">
    <location>
        <begin position="159"/>
        <end position="378"/>
    </location>
</feature>
<dbReference type="SMART" id="SM00388">
    <property type="entry name" value="HisKA"/>
    <property type="match status" value="1"/>
</dbReference>
<evidence type="ECO:0000256" key="6">
    <source>
        <dbReference type="ARBA" id="ARBA00022777"/>
    </source>
</evidence>
<dbReference type="SUPFAM" id="SSF52172">
    <property type="entry name" value="CheY-like"/>
    <property type="match status" value="2"/>
</dbReference>
<evidence type="ECO:0000256" key="4">
    <source>
        <dbReference type="ARBA" id="ARBA00022553"/>
    </source>
</evidence>
<evidence type="ECO:0000256" key="1">
    <source>
        <dbReference type="ARBA" id="ARBA00000085"/>
    </source>
</evidence>
<dbReference type="PANTHER" id="PTHR43047">
    <property type="entry name" value="TWO-COMPONENT HISTIDINE PROTEIN KINASE"/>
    <property type="match status" value="1"/>
</dbReference>
<dbReference type="SUPFAM" id="SSF55874">
    <property type="entry name" value="ATPase domain of HSP90 chaperone/DNA topoisomerase II/histidine kinase"/>
    <property type="match status" value="1"/>
</dbReference>
<dbReference type="CDD" id="cd00156">
    <property type="entry name" value="REC"/>
    <property type="match status" value="1"/>
</dbReference>
<evidence type="ECO:0000259" key="9">
    <source>
        <dbReference type="PROSITE" id="PS50109"/>
    </source>
</evidence>
<feature type="modified residue" description="4-aspartylphosphate" evidence="7">
    <location>
        <position position="59"/>
    </location>
</feature>
<dbReference type="GO" id="GO:0005886">
    <property type="term" value="C:plasma membrane"/>
    <property type="evidence" value="ECO:0007669"/>
    <property type="project" value="UniProtKB-SubCell"/>
</dbReference>
<dbReference type="CDD" id="cd00082">
    <property type="entry name" value="HisKA"/>
    <property type="match status" value="1"/>
</dbReference>
<evidence type="ECO:0000256" key="3">
    <source>
        <dbReference type="ARBA" id="ARBA00012438"/>
    </source>
</evidence>
<organism evidence="11 12">
    <name type="scientific">Xylophilus rhododendri</name>
    <dbReference type="NCBI Taxonomy" id="2697032"/>
    <lineage>
        <taxon>Bacteria</taxon>
        <taxon>Pseudomonadati</taxon>
        <taxon>Pseudomonadota</taxon>
        <taxon>Betaproteobacteria</taxon>
        <taxon>Burkholderiales</taxon>
        <taxon>Xylophilus</taxon>
    </lineage>
</organism>
<keyword evidence="8" id="KW-0175">Coiled coil</keyword>
<dbReference type="FunFam" id="3.30.565.10:FF:000006">
    <property type="entry name" value="Sensor histidine kinase WalK"/>
    <property type="match status" value="1"/>
</dbReference>
<keyword evidence="4 7" id="KW-0597">Phosphoprotein</keyword>
<evidence type="ECO:0000259" key="10">
    <source>
        <dbReference type="PROSITE" id="PS50110"/>
    </source>
</evidence>
<dbReference type="Gene3D" id="3.40.50.2300">
    <property type="match status" value="2"/>
</dbReference>